<evidence type="ECO:0000313" key="4">
    <source>
        <dbReference type="Proteomes" id="UP000504632"/>
    </source>
</evidence>
<dbReference type="CDD" id="cd00087">
    <property type="entry name" value="FReD"/>
    <property type="match status" value="1"/>
</dbReference>
<dbReference type="GeneID" id="115817079"/>
<evidence type="ECO:0000256" key="1">
    <source>
        <dbReference type="ARBA" id="ARBA00023157"/>
    </source>
</evidence>
<feature type="non-terminal residue" evidence="5">
    <location>
        <position position="1"/>
    </location>
</feature>
<reference evidence="5" key="1">
    <citation type="submission" date="2025-08" db="UniProtKB">
        <authorList>
            <consortium name="RefSeq"/>
        </authorList>
    </citation>
    <scope>IDENTIFICATION</scope>
</reference>
<dbReference type="InterPro" id="IPR014716">
    <property type="entry name" value="Fibrinogen_a/b/g_C_1"/>
</dbReference>
<feature type="domain" description="Fibrinogen C-terminal" evidence="3">
    <location>
        <begin position="25"/>
        <end position="242"/>
    </location>
</feature>
<dbReference type="SMART" id="SM00186">
    <property type="entry name" value="FBG"/>
    <property type="match status" value="1"/>
</dbReference>
<proteinExistence type="predicted"/>
<dbReference type="PANTHER" id="PTHR19143">
    <property type="entry name" value="FIBRINOGEN/TENASCIN/ANGIOPOEITIN"/>
    <property type="match status" value="1"/>
</dbReference>
<dbReference type="Gene3D" id="3.90.215.10">
    <property type="entry name" value="Gamma Fibrinogen, chain A, domain 1"/>
    <property type="match status" value="1"/>
</dbReference>
<dbReference type="GO" id="GO:0048251">
    <property type="term" value="P:elastic fiber assembly"/>
    <property type="evidence" value="ECO:0007669"/>
    <property type="project" value="TreeGrafter"/>
</dbReference>
<feature type="chain" id="PRO_5026759430" evidence="2">
    <location>
        <begin position="19"/>
        <end position="249"/>
    </location>
</feature>
<dbReference type="FunFam" id="3.90.215.10:FF:000001">
    <property type="entry name" value="Tenascin isoform 1"/>
    <property type="match status" value="1"/>
</dbReference>
<evidence type="ECO:0000256" key="2">
    <source>
        <dbReference type="SAM" id="SignalP"/>
    </source>
</evidence>
<feature type="signal peptide" evidence="2">
    <location>
        <begin position="1"/>
        <end position="18"/>
    </location>
</feature>
<keyword evidence="4" id="KW-1185">Reference proteome</keyword>
<dbReference type="InParanoid" id="A0A6J2VW75"/>
<dbReference type="OrthoDB" id="7735550at2759"/>
<dbReference type="PANTHER" id="PTHR19143:SF225">
    <property type="entry name" value="MICROFIBRIL-ASSOCIATED GLYCOPROTEIN 4"/>
    <property type="match status" value="1"/>
</dbReference>
<name>A0A6J2VW75_CHACN</name>
<dbReference type="InterPro" id="IPR002181">
    <property type="entry name" value="Fibrinogen_a/b/g_C_dom"/>
</dbReference>
<dbReference type="InterPro" id="IPR036056">
    <property type="entry name" value="Fibrinogen-like_C"/>
</dbReference>
<accession>A0A6J2VW75</accession>
<dbReference type="Proteomes" id="UP000504632">
    <property type="component" value="Chromosome 7"/>
</dbReference>
<keyword evidence="2" id="KW-0732">Signal</keyword>
<dbReference type="RefSeq" id="XP_030636183.1">
    <property type="nucleotide sequence ID" value="XM_030780323.1"/>
</dbReference>
<dbReference type="Pfam" id="PF00147">
    <property type="entry name" value="Fibrinogen_C"/>
    <property type="match status" value="1"/>
</dbReference>
<keyword evidence="1" id="KW-1015">Disulfide bond</keyword>
<sequence length="249" mass="28568">LIQIILWLSLVLPLVVESHPVYKELLPVDCEDIFTNGSKHSGVYTIFPAGRDSPVQVWCDMGCDENDSHTDGKWTVIQRRMDGTVNFYRPWDQYKKGFGNVDGEYWLGLESIFMLTWRGKYELKIDMEDFEKGQVFARYSSFSIDPESDKYRLHVSGYIDGGAGDSLSHHNGRDFATFDRDYGNCAKSYEGGFWFSSSCVRANPNGLYKWGSGVSSYSGVQWYSWKGSSYSLKTMVMKIRRVSLDEFEK</sequence>
<evidence type="ECO:0000259" key="3">
    <source>
        <dbReference type="SMART" id="SM00186"/>
    </source>
</evidence>
<dbReference type="AlphaFoldDB" id="A0A6J2VW75"/>
<organism evidence="4 5">
    <name type="scientific">Chanos chanos</name>
    <name type="common">Milkfish</name>
    <name type="synonym">Mugil chanos</name>
    <dbReference type="NCBI Taxonomy" id="29144"/>
    <lineage>
        <taxon>Eukaryota</taxon>
        <taxon>Metazoa</taxon>
        <taxon>Chordata</taxon>
        <taxon>Craniata</taxon>
        <taxon>Vertebrata</taxon>
        <taxon>Euteleostomi</taxon>
        <taxon>Actinopterygii</taxon>
        <taxon>Neopterygii</taxon>
        <taxon>Teleostei</taxon>
        <taxon>Ostariophysi</taxon>
        <taxon>Gonorynchiformes</taxon>
        <taxon>Chanidae</taxon>
        <taxon>Chanos</taxon>
    </lineage>
</organism>
<gene>
    <name evidence="5" type="primary">LOC115817079</name>
</gene>
<dbReference type="SUPFAM" id="SSF56496">
    <property type="entry name" value="Fibrinogen C-terminal domain-like"/>
    <property type="match status" value="1"/>
</dbReference>
<dbReference type="GO" id="GO:0005615">
    <property type="term" value="C:extracellular space"/>
    <property type="evidence" value="ECO:0007669"/>
    <property type="project" value="TreeGrafter"/>
</dbReference>
<evidence type="ECO:0000313" key="5">
    <source>
        <dbReference type="RefSeq" id="XP_030636183.1"/>
    </source>
</evidence>
<protein>
    <submittedName>
        <fullName evidence="5">Microfibril-associated glycoprotein 4-like</fullName>
    </submittedName>
</protein>
<dbReference type="InterPro" id="IPR050373">
    <property type="entry name" value="Fibrinogen_C-term_domain"/>
</dbReference>